<dbReference type="PRINTS" id="PR00081">
    <property type="entry name" value="GDHRDH"/>
</dbReference>
<dbReference type="GO" id="GO:0048038">
    <property type="term" value="F:quinone binding"/>
    <property type="evidence" value="ECO:0007669"/>
    <property type="project" value="TreeGrafter"/>
</dbReference>
<dbReference type="AlphaFoldDB" id="A0A3P3VZX9"/>
<accession>A0A3P3VZX9</accession>
<organism evidence="3 4">
    <name type="scientific">Gulosibacter macacae</name>
    <dbReference type="NCBI Taxonomy" id="2488791"/>
    <lineage>
        <taxon>Bacteria</taxon>
        <taxon>Bacillati</taxon>
        <taxon>Actinomycetota</taxon>
        <taxon>Actinomycetes</taxon>
        <taxon>Micrococcales</taxon>
        <taxon>Microbacteriaceae</taxon>
        <taxon>Gulosibacter</taxon>
    </lineage>
</organism>
<comment type="similarity">
    <text evidence="1">Belongs to the short-chain dehydrogenases/reductases (SDR) family.</text>
</comment>
<dbReference type="Proteomes" id="UP000274391">
    <property type="component" value="Unassembled WGS sequence"/>
</dbReference>
<reference evidence="3 4" key="1">
    <citation type="submission" date="2018-11" db="EMBL/GenBank/DDBJ databases">
        <title>YIM 102482-1 draft genome.</title>
        <authorList>
            <person name="Li G."/>
            <person name="Jiang Y."/>
        </authorList>
    </citation>
    <scope>NUCLEOTIDE SEQUENCE [LARGE SCALE GENOMIC DNA]</scope>
    <source>
        <strain evidence="3 4">YIM 102482-1</strain>
    </source>
</reference>
<evidence type="ECO:0000256" key="1">
    <source>
        <dbReference type="ARBA" id="ARBA00006484"/>
    </source>
</evidence>
<dbReference type="InterPro" id="IPR036291">
    <property type="entry name" value="NAD(P)-bd_dom_sf"/>
</dbReference>
<dbReference type="FunFam" id="3.40.50.720:FF:000084">
    <property type="entry name" value="Short-chain dehydrogenase reductase"/>
    <property type="match status" value="1"/>
</dbReference>
<proteinExistence type="inferred from homology"/>
<keyword evidence="2" id="KW-0560">Oxidoreductase</keyword>
<dbReference type="Pfam" id="PF13561">
    <property type="entry name" value="adh_short_C2"/>
    <property type="match status" value="1"/>
</dbReference>
<evidence type="ECO:0000256" key="2">
    <source>
        <dbReference type="ARBA" id="ARBA00023002"/>
    </source>
</evidence>
<dbReference type="PANTHER" id="PTHR42760">
    <property type="entry name" value="SHORT-CHAIN DEHYDROGENASES/REDUCTASES FAMILY MEMBER"/>
    <property type="match status" value="1"/>
</dbReference>
<dbReference type="NCBIfam" id="NF009386">
    <property type="entry name" value="PRK12745.1"/>
    <property type="match status" value="1"/>
</dbReference>
<comment type="caution">
    <text evidence="3">The sequence shown here is derived from an EMBL/GenBank/DDBJ whole genome shotgun (WGS) entry which is preliminary data.</text>
</comment>
<dbReference type="OrthoDB" id="286404at2"/>
<gene>
    <name evidence="3" type="ORF">EG850_02225</name>
</gene>
<name>A0A3P3VZX9_9MICO</name>
<dbReference type="GO" id="GO:0016616">
    <property type="term" value="F:oxidoreductase activity, acting on the CH-OH group of donors, NAD or NADP as acceptor"/>
    <property type="evidence" value="ECO:0007669"/>
    <property type="project" value="TreeGrafter"/>
</dbReference>
<dbReference type="Gene3D" id="3.40.50.720">
    <property type="entry name" value="NAD(P)-binding Rossmann-like Domain"/>
    <property type="match status" value="1"/>
</dbReference>
<dbReference type="PRINTS" id="PR00080">
    <property type="entry name" value="SDRFAMILY"/>
</dbReference>
<dbReference type="PANTHER" id="PTHR42760:SF133">
    <property type="entry name" value="3-OXOACYL-[ACYL-CARRIER-PROTEIN] REDUCTASE"/>
    <property type="match status" value="1"/>
</dbReference>
<evidence type="ECO:0000313" key="3">
    <source>
        <dbReference type="EMBL" id="RRJ88280.1"/>
    </source>
</evidence>
<keyword evidence="4" id="KW-1185">Reference proteome</keyword>
<dbReference type="GO" id="GO:0006633">
    <property type="term" value="P:fatty acid biosynthetic process"/>
    <property type="evidence" value="ECO:0007669"/>
    <property type="project" value="TreeGrafter"/>
</dbReference>
<dbReference type="EMBL" id="RQVS01000002">
    <property type="protein sequence ID" value="RRJ88280.1"/>
    <property type="molecule type" value="Genomic_DNA"/>
</dbReference>
<sequence>MGVSLCGGAVEGLRRDRLACQSGGDQVTRQVALVTGARQGLGQGAAVSLARRGFDLVLVDVVDDLSETVELVEAEGAAVRVLTADLADVAGHSALVDAAWDAFGRVDCLVNNAGLAMRPLTDLLDITPEAYDRVVDVNQRGTFFLTQAVAKRMIAAGGDGGHRSIITVSSIAARMVSTLRSPYNLSKTALSMMTELFAVRLAEEGIAAYEVRPGYMRTAMTASAVPEELTRSIEAGRVPARRWGTPDDVGQTIATLAAGELPFSTGQAIWIDGGLHMHQAD</sequence>
<dbReference type="SUPFAM" id="SSF51735">
    <property type="entry name" value="NAD(P)-binding Rossmann-fold domains"/>
    <property type="match status" value="1"/>
</dbReference>
<dbReference type="InterPro" id="IPR002347">
    <property type="entry name" value="SDR_fam"/>
</dbReference>
<protein>
    <submittedName>
        <fullName evidence="3">3-ketoacyl-ACP reductase</fullName>
    </submittedName>
</protein>
<evidence type="ECO:0000313" key="4">
    <source>
        <dbReference type="Proteomes" id="UP000274391"/>
    </source>
</evidence>